<dbReference type="SUPFAM" id="SSF52540">
    <property type="entry name" value="P-loop containing nucleoside triphosphate hydrolases"/>
    <property type="match status" value="1"/>
</dbReference>
<keyword evidence="2" id="KW-1185">Reference proteome</keyword>
<reference evidence="1 2" key="1">
    <citation type="submission" date="2020-08" db="EMBL/GenBank/DDBJ databases">
        <title>Genomic Encyclopedia of Type Strains, Phase III (KMG-III): the genomes of soil and plant-associated and newly described type strains.</title>
        <authorList>
            <person name="Whitman W."/>
        </authorList>
    </citation>
    <scope>NUCLEOTIDE SEQUENCE [LARGE SCALE GENOMIC DNA]</scope>
    <source>
        <strain evidence="1 2">CECT 5862</strain>
    </source>
</reference>
<sequence>MIRDIRYTYMSNGTIDVRWDDGRVRTVGVINKEEFGLFKIAFNYFLYETPFNTLRLEQIERIIENGFKLQLASKLKMDLKDEAFTRIHAQVERVAYKIGRREFEHLTIEEELGLQEQKSDYQILLAARTGAGKSTIIKSCSSLPDNVNFPVINANRTTTFPTEYVLSNDLTYDFKIVFHDKEWIIPRVQDALAAFIKKYISLKCGQGLVSDGLLEECVEAFNNADEQNIFIIRHVLGQYKIDAKSSLDIELNAFWNTLYAMIEDWYMNVTRKEEVTSISTRDFLIEYMHQKLENDLDSNTNPLNSKGKIISMIYEYIQKRVYNILKEAETTRAKQTTIGGSPGFGIIENSNTIKGYHGVYSLQEAWNMLRFFFSRDSSDIGKSITPLVKRAKVKVPYNQEFNGKYATVSLHDIVGYGHSNSDTGSLEGSILINYSHFDVIAVIERSDDPMNEVTKKILKNLLDTALKKKILICYSHYHRLNKDDWSEETYEQEREHELIKLQEQALRKMNTDQHDISELNALRTMFLRYDVYEEGARRKTRVIKNRKDAEEFVSKVVSVAESVHEAQLEKPIELRYDASIINTVYQKAREDFLRIQKEVYDDARPPHYAITKALTKRLWYKETHYGNSNMILKPLDDFHMCFMTHFNDFLSQSILVTQLDDEASLLILDHIKEKVAQDLKDEVRMVFLNTIPADIEPQKYIWDNEWEECFSFSGQKSDVKRRARILEIFERIVPKVEMNKKAYWVHFLERQLKALNVIKNY</sequence>
<proteinExistence type="predicted"/>
<protein>
    <submittedName>
        <fullName evidence="1">Uncharacterized protein</fullName>
    </submittedName>
</protein>
<name>A0A7W5B2X1_9BACL</name>
<dbReference type="RefSeq" id="WP_183603533.1">
    <property type="nucleotide sequence ID" value="NZ_JACHXK010000019.1"/>
</dbReference>
<accession>A0A7W5B2X1</accession>
<organism evidence="1 2">
    <name type="scientific">Paenibacillus phyllosphaerae</name>
    <dbReference type="NCBI Taxonomy" id="274593"/>
    <lineage>
        <taxon>Bacteria</taxon>
        <taxon>Bacillati</taxon>
        <taxon>Bacillota</taxon>
        <taxon>Bacilli</taxon>
        <taxon>Bacillales</taxon>
        <taxon>Paenibacillaceae</taxon>
        <taxon>Paenibacillus</taxon>
    </lineage>
</organism>
<dbReference type="Proteomes" id="UP000570361">
    <property type="component" value="Unassembled WGS sequence"/>
</dbReference>
<comment type="caution">
    <text evidence="1">The sequence shown here is derived from an EMBL/GenBank/DDBJ whole genome shotgun (WGS) entry which is preliminary data.</text>
</comment>
<dbReference type="InterPro" id="IPR027417">
    <property type="entry name" value="P-loop_NTPase"/>
</dbReference>
<gene>
    <name evidence="1" type="ORF">FHS18_005562</name>
</gene>
<evidence type="ECO:0000313" key="1">
    <source>
        <dbReference type="EMBL" id="MBB3113450.1"/>
    </source>
</evidence>
<evidence type="ECO:0000313" key="2">
    <source>
        <dbReference type="Proteomes" id="UP000570361"/>
    </source>
</evidence>
<dbReference type="EMBL" id="JACHXK010000019">
    <property type="protein sequence ID" value="MBB3113450.1"/>
    <property type="molecule type" value="Genomic_DNA"/>
</dbReference>
<dbReference type="AlphaFoldDB" id="A0A7W5B2X1"/>